<dbReference type="Proteomes" id="UP000030969">
    <property type="component" value="Unassembled WGS sequence"/>
</dbReference>
<organism evidence="2 3">
    <name type="scientific">Xanthomonas vesicatoria</name>
    <dbReference type="NCBI Taxonomy" id="56460"/>
    <lineage>
        <taxon>Bacteria</taxon>
        <taxon>Pseudomonadati</taxon>
        <taxon>Pseudomonadota</taxon>
        <taxon>Gammaproteobacteria</taxon>
        <taxon>Lysobacterales</taxon>
        <taxon>Lysobacteraceae</taxon>
        <taxon>Xanthomonas</taxon>
    </lineage>
</organism>
<evidence type="ECO:0000256" key="1">
    <source>
        <dbReference type="SAM" id="MobiDB-lite"/>
    </source>
</evidence>
<sequence>MIVTDAHGARSGSPWRTMPGTYAVASAPIAPHMATVRARMGDGSMRVHAGVTDTDGAPHALKRQRDGTVDR</sequence>
<accession>A0AAJ0IWG3</accession>
<name>A0AAJ0IWG3_9XANT</name>
<feature type="region of interest" description="Disordered" evidence="1">
    <location>
        <begin position="46"/>
        <end position="71"/>
    </location>
</feature>
<dbReference type="EMBL" id="JSYJ01000106">
    <property type="protein sequence ID" value="KHM92696.1"/>
    <property type="molecule type" value="Genomic_DNA"/>
</dbReference>
<evidence type="ECO:0000313" key="3">
    <source>
        <dbReference type="Proteomes" id="UP000030969"/>
    </source>
</evidence>
<proteinExistence type="predicted"/>
<gene>
    <name evidence="2" type="ORF">OR61_16030</name>
</gene>
<dbReference type="AlphaFoldDB" id="A0AAJ0IWG3"/>
<evidence type="ECO:0000313" key="2">
    <source>
        <dbReference type="EMBL" id="KHM92696.1"/>
    </source>
</evidence>
<protein>
    <submittedName>
        <fullName evidence="2">Uncharacterized protein</fullName>
    </submittedName>
</protein>
<reference evidence="2 3" key="1">
    <citation type="submission" date="2014-11" db="EMBL/GenBank/DDBJ databases">
        <title>Draft Genome Sequences of Xanthomonas vesicatoria Strains from the Balkan Peninsula.</title>
        <authorList>
            <person name="Vancheva T."/>
            <person name="Lefeuvre P."/>
            <person name="Bogatzevska N."/>
            <person name="Moncheva P."/>
            <person name="Koebnik R."/>
        </authorList>
    </citation>
    <scope>NUCLEOTIDE SEQUENCE [LARGE SCALE GENOMIC DNA]</scope>
    <source>
        <strain evidence="2 3">53M</strain>
    </source>
</reference>
<comment type="caution">
    <text evidence="2">The sequence shown here is derived from an EMBL/GenBank/DDBJ whole genome shotgun (WGS) entry which is preliminary data.</text>
</comment>